<feature type="compositionally biased region" description="Polar residues" evidence="6">
    <location>
        <begin position="95"/>
        <end position="106"/>
    </location>
</feature>
<evidence type="ECO:0000256" key="5">
    <source>
        <dbReference type="ARBA" id="ARBA00023242"/>
    </source>
</evidence>
<feature type="region of interest" description="Disordered" evidence="6">
    <location>
        <begin position="1"/>
        <end position="27"/>
    </location>
</feature>
<keyword evidence="3" id="KW-0805">Transcription regulation</keyword>
<dbReference type="PROSITE" id="PS00463">
    <property type="entry name" value="ZN2_CY6_FUNGAL_1"/>
    <property type="match status" value="1"/>
</dbReference>
<name>A0A0C3D4U4_OIDMZ</name>
<dbReference type="PANTHER" id="PTHR47660">
    <property type="entry name" value="TRANSCRIPTION FACTOR WITH C2H2 AND ZN(2)-CYS(6) DNA BINDING DOMAIN (EUROFUNG)-RELATED-RELATED"/>
    <property type="match status" value="1"/>
</dbReference>
<dbReference type="InterPro" id="IPR001138">
    <property type="entry name" value="Zn2Cys6_DnaBD"/>
</dbReference>
<dbReference type="Gene3D" id="4.10.240.10">
    <property type="entry name" value="Zn(2)-C6 fungal-type DNA-binding domain"/>
    <property type="match status" value="1"/>
</dbReference>
<keyword evidence="4" id="KW-0804">Transcription</keyword>
<evidence type="ECO:0000256" key="1">
    <source>
        <dbReference type="ARBA" id="ARBA00022723"/>
    </source>
</evidence>
<protein>
    <recommendedName>
        <fullName evidence="7">Zn(2)-C6 fungal-type domain-containing protein</fullName>
    </recommendedName>
</protein>
<keyword evidence="2" id="KW-0862">Zinc</keyword>
<dbReference type="PROSITE" id="PS50048">
    <property type="entry name" value="ZN2_CY6_FUNGAL_2"/>
    <property type="match status" value="1"/>
</dbReference>
<dbReference type="GO" id="GO:0000981">
    <property type="term" value="F:DNA-binding transcription factor activity, RNA polymerase II-specific"/>
    <property type="evidence" value="ECO:0007669"/>
    <property type="project" value="InterPro"/>
</dbReference>
<dbReference type="HOGENOM" id="CLU_669206_0_0_1"/>
<keyword evidence="5" id="KW-0539">Nucleus</keyword>
<accession>A0A0C3D4U4</accession>
<dbReference type="CDD" id="cd00067">
    <property type="entry name" value="GAL4"/>
    <property type="match status" value="1"/>
</dbReference>
<dbReference type="PANTHER" id="PTHR47660:SF2">
    <property type="entry name" value="TRANSCRIPTION FACTOR WITH C2H2 AND ZN(2)-CYS(6) DNA BINDING DOMAIN (EUROFUNG)"/>
    <property type="match status" value="1"/>
</dbReference>
<sequence length="411" mass="46407">MTDAQTASDALTRHMKLHERTHKGRKRSCNECRRSKIQCSGDRVQCTACTRRFLLCTYPRPLPDSTVSGRSEHKSLPTTDPVPSQPPDDPVEPTVRSSETNPLSAQGSIITTHLIEPGESVMKLQDTPHSPVPSDAMNDPSPSDEFFETVGESILDWMFPNNVNDNFVGTARLYSKFGRDNHKILRPKFQSTGTSQEPAAKHYSQYHPGNQWPTGWVVSPGRRFEFPPAVQNVECEAIDFAIYLDGPPKTHAEVTGMITKFVTSKTDMENTRLVSKSPLGAATLELFLKQHIILPALTEEPEILENLENVIASSLARAVRHVKYTTLLEPHKTLDDYNNDDEWTQFSTEIEDAIYLLNRFTNLTHLEIELSCNVNDEMLVRSEDFANVLQLILELRLRIVTEHNMASPERQ</sequence>
<evidence type="ECO:0000256" key="2">
    <source>
        <dbReference type="ARBA" id="ARBA00022833"/>
    </source>
</evidence>
<reference evidence="9" key="2">
    <citation type="submission" date="2015-01" db="EMBL/GenBank/DDBJ databases">
        <title>Evolutionary Origins and Diversification of the Mycorrhizal Mutualists.</title>
        <authorList>
            <consortium name="DOE Joint Genome Institute"/>
            <consortium name="Mycorrhizal Genomics Consortium"/>
            <person name="Kohler A."/>
            <person name="Kuo A."/>
            <person name="Nagy L.G."/>
            <person name="Floudas D."/>
            <person name="Copeland A."/>
            <person name="Barry K.W."/>
            <person name="Cichocki N."/>
            <person name="Veneault-Fourrey C."/>
            <person name="LaButti K."/>
            <person name="Lindquist E.A."/>
            <person name="Lipzen A."/>
            <person name="Lundell T."/>
            <person name="Morin E."/>
            <person name="Murat C."/>
            <person name="Riley R."/>
            <person name="Ohm R."/>
            <person name="Sun H."/>
            <person name="Tunlid A."/>
            <person name="Henrissat B."/>
            <person name="Grigoriev I.V."/>
            <person name="Hibbett D.S."/>
            <person name="Martin F."/>
        </authorList>
    </citation>
    <scope>NUCLEOTIDE SEQUENCE [LARGE SCALE GENOMIC DNA]</scope>
    <source>
        <strain evidence="9">Zn</strain>
    </source>
</reference>
<evidence type="ECO:0000313" key="9">
    <source>
        <dbReference type="Proteomes" id="UP000054321"/>
    </source>
</evidence>
<dbReference type="Proteomes" id="UP000054321">
    <property type="component" value="Unassembled WGS sequence"/>
</dbReference>
<dbReference type="SMART" id="SM00066">
    <property type="entry name" value="GAL4"/>
    <property type="match status" value="1"/>
</dbReference>
<proteinExistence type="predicted"/>
<feature type="region of interest" description="Disordered" evidence="6">
    <location>
        <begin position="61"/>
        <end position="106"/>
    </location>
</feature>
<evidence type="ECO:0000259" key="7">
    <source>
        <dbReference type="PROSITE" id="PS50048"/>
    </source>
</evidence>
<reference evidence="8 9" key="1">
    <citation type="submission" date="2014-04" db="EMBL/GenBank/DDBJ databases">
        <authorList>
            <consortium name="DOE Joint Genome Institute"/>
            <person name="Kuo A."/>
            <person name="Martino E."/>
            <person name="Perotto S."/>
            <person name="Kohler A."/>
            <person name="Nagy L.G."/>
            <person name="Floudas D."/>
            <person name="Copeland A."/>
            <person name="Barry K.W."/>
            <person name="Cichocki N."/>
            <person name="Veneault-Fourrey C."/>
            <person name="LaButti K."/>
            <person name="Lindquist E.A."/>
            <person name="Lipzen A."/>
            <person name="Lundell T."/>
            <person name="Morin E."/>
            <person name="Murat C."/>
            <person name="Sun H."/>
            <person name="Tunlid A."/>
            <person name="Henrissat B."/>
            <person name="Grigoriev I.V."/>
            <person name="Hibbett D.S."/>
            <person name="Martin F."/>
            <person name="Nordberg H.P."/>
            <person name="Cantor M.N."/>
            <person name="Hua S.X."/>
        </authorList>
    </citation>
    <scope>NUCLEOTIDE SEQUENCE [LARGE SCALE GENOMIC DNA]</scope>
    <source>
        <strain evidence="8 9">Zn</strain>
    </source>
</reference>
<dbReference type="Pfam" id="PF00172">
    <property type="entry name" value="Zn_clus"/>
    <property type="match status" value="1"/>
</dbReference>
<dbReference type="AlphaFoldDB" id="A0A0C3D4U4"/>
<keyword evidence="9" id="KW-1185">Reference proteome</keyword>
<evidence type="ECO:0000256" key="6">
    <source>
        <dbReference type="SAM" id="MobiDB-lite"/>
    </source>
</evidence>
<keyword evidence="1" id="KW-0479">Metal-binding</keyword>
<dbReference type="GO" id="GO:0008270">
    <property type="term" value="F:zinc ion binding"/>
    <property type="evidence" value="ECO:0007669"/>
    <property type="project" value="InterPro"/>
</dbReference>
<dbReference type="InterPro" id="IPR036864">
    <property type="entry name" value="Zn2-C6_fun-type_DNA-bd_sf"/>
</dbReference>
<evidence type="ECO:0000256" key="3">
    <source>
        <dbReference type="ARBA" id="ARBA00023015"/>
    </source>
</evidence>
<gene>
    <name evidence="8" type="ORF">OIDMADRAFT_58472</name>
</gene>
<organism evidence="8 9">
    <name type="scientific">Oidiodendron maius (strain Zn)</name>
    <dbReference type="NCBI Taxonomy" id="913774"/>
    <lineage>
        <taxon>Eukaryota</taxon>
        <taxon>Fungi</taxon>
        <taxon>Dikarya</taxon>
        <taxon>Ascomycota</taxon>
        <taxon>Pezizomycotina</taxon>
        <taxon>Leotiomycetes</taxon>
        <taxon>Leotiomycetes incertae sedis</taxon>
        <taxon>Myxotrichaceae</taxon>
        <taxon>Oidiodendron</taxon>
    </lineage>
</organism>
<dbReference type="SUPFAM" id="SSF57701">
    <property type="entry name" value="Zn2/Cys6 DNA-binding domain"/>
    <property type="match status" value="1"/>
</dbReference>
<feature type="compositionally biased region" description="Basic residues" evidence="6">
    <location>
        <begin position="13"/>
        <end position="27"/>
    </location>
</feature>
<feature type="domain" description="Zn(2)-C6 fungal-type" evidence="7">
    <location>
        <begin position="28"/>
        <end position="58"/>
    </location>
</feature>
<evidence type="ECO:0000313" key="8">
    <source>
        <dbReference type="EMBL" id="KIM96922.1"/>
    </source>
</evidence>
<evidence type="ECO:0000256" key="4">
    <source>
        <dbReference type="ARBA" id="ARBA00023163"/>
    </source>
</evidence>
<dbReference type="InParanoid" id="A0A0C3D4U4"/>
<dbReference type="OrthoDB" id="2943660at2759"/>
<dbReference type="EMBL" id="KN832883">
    <property type="protein sequence ID" value="KIM96922.1"/>
    <property type="molecule type" value="Genomic_DNA"/>
</dbReference>